<keyword evidence="9" id="KW-1185">Reference proteome</keyword>
<dbReference type="InterPro" id="IPR017853">
    <property type="entry name" value="GH"/>
</dbReference>
<dbReference type="GO" id="GO:0005764">
    <property type="term" value="C:lysosome"/>
    <property type="evidence" value="ECO:0007669"/>
    <property type="project" value="TreeGrafter"/>
</dbReference>
<evidence type="ECO:0000313" key="9">
    <source>
        <dbReference type="Proteomes" id="UP001165160"/>
    </source>
</evidence>
<comment type="caution">
    <text evidence="8">The sequence shown here is derived from an EMBL/GenBank/DDBJ whole genome shotgun (WGS) entry which is preliminary data.</text>
</comment>
<evidence type="ECO:0000313" key="8">
    <source>
        <dbReference type="EMBL" id="GMI13158.1"/>
    </source>
</evidence>
<dbReference type="SMART" id="SM00812">
    <property type="entry name" value="Alpha_L_fucos"/>
    <property type="match status" value="1"/>
</dbReference>
<dbReference type="GO" id="GO:0004560">
    <property type="term" value="F:alpha-L-fucosidase activity"/>
    <property type="evidence" value="ECO:0007669"/>
    <property type="project" value="UniProtKB-EC"/>
</dbReference>
<evidence type="ECO:0000256" key="4">
    <source>
        <dbReference type="ARBA" id="ARBA00022801"/>
    </source>
</evidence>
<dbReference type="GO" id="GO:0006004">
    <property type="term" value="P:fucose metabolic process"/>
    <property type="evidence" value="ECO:0007669"/>
    <property type="project" value="TreeGrafter"/>
</dbReference>
<dbReference type="AlphaFoldDB" id="A0A9W7KVG7"/>
<proteinExistence type="inferred from homology"/>
<dbReference type="Proteomes" id="UP001165160">
    <property type="component" value="Unassembled WGS sequence"/>
</dbReference>
<feature type="signal peptide" evidence="6">
    <location>
        <begin position="1"/>
        <end position="18"/>
    </location>
</feature>
<evidence type="ECO:0000256" key="5">
    <source>
        <dbReference type="ARBA" id="ARBA00023295"/>
    </source>
</evidence>
<evidence type="ECO:0000256" key="6">
    <source>
        <dbReference type="SAM" id="SignalP"/>
    </source>
</evidence>
<feature type="domain" description="Glycoside hydrolase family 29 N-terminal" evidence="7">
    <location>
        <begin position="70"/>
        <end position="385"/>
    </location>
</feature>
<accession>A0A9W7KVG7</accession>
<sequence length="501" mass="54607">MKLLTVVLTYLLIHDTLAAKPLPQPTPVQVEYMDREMGGLITWAINEDNGGYKACSGCYWGQDHVTPPSHFNPTTPDMAKKWVAAAKAFGAKSLTLSANHCGGFAMWPTNSSIVDADTGDSFRYNYSTAFTADGARDIVSEFVEACEEGGIGAGLYLNIGMNMFMDIGANSDSHSIEPTGRFQACWDENGANQTLLSGQVKSTIDSYYDTFKEHLVELFGGRYGHDFVEVWLDGGYHEELGEFIADLIDKNQPKAVIFKAPNWDVSKHSGNSVRWAGTETGHTPEEDMWSTVSSSQQGEQGDYGYGPGVADGDVWMPAEQDAPIADGYDYGGFWYPGQDPKNLTELMSEYEDSVGHNSNFMLELSPDRDGAIPDSNLEAYTMFGEALDRCYRPGGVGVVASSDGFRCDSKIGCSIPISAATEVDRVRLSEADLTRSIRAYEILVGGDVVASGKSVGRCRIIRLPVMLKPDTEVTVRFTNATDVPVLKAIELLNLYGDDGCM</sequence>
<keyword evidence="3 6" id="KW-0732">Signal</keyword>
<dbReference type="PANTHER" id="PTHR10030">
    <property type="entry name" value="ALPHA-L-FUCOSIDASE"/>
    <property type="match status" value="1"/>
</dbReference>
<keyword evidence="4" id="KW-0378">Hydrolase</keyword>
<dbReference type="InterPro" id="IPR057739">
    <property type="entry name" value="Glyco_hydro_29_N"/>
</dbReference>
<evidence type="ECO:0000256" key="3">
    <source>
        <dbReference type="ARBA" id="ARBA00022729"/>
    </source>
</evidence>
<evidence type="ECO:0000256" key="2">
    <source>
        <dbReference type="ARBA" id="ARBA00012662"/>
    </source>
</evidence>
<evidence type="ECO:0000256" key="1">
    <source>
        <dbReference type="ARBA" id="ARBA00007951"/>
    </source>
</evidence>
<dbReference type="Gene3D" id="3.20.20.80">
    <property type="entry name" value="Glycosidases"/>
    <property type="match status" value="1"/>
</dbReference>
<dbReference type="EC" id="3.2.1.51" evidence="2"/>
<dbReference type="SUPFAM" id="SSF51445">
    <property type="entry name" value="(Trans)glycosidases"/>
    <property type="match status" value="1"/>
</dbReference>
<evidence type="ECO:0000259" key="7">
    <source>
        <dbReference type="Pfam" id="PF01120"/>
    </source>
</evidence>
<dbReference type="GO" id="GO:0016139">
    <property type="term" value="P:glycoside catabolic process"/>
    <property type="evidence" value="ECO:0007669"/>
    <property type="project" value="TreeGrafter"/>
</dbReference>
<feature type="chain" id="PRO_5040791397" description="alpha-L-fucosidase" evidence="6">
    <location>
        <begin position="19"/>
        <end position="501"/>
    </location>
</feature>
<reference evidence="9" key="1">
    <citation type="journal article" date="2023" name="Commun. Biol.">
        <title>Genome analysis of Parmales, the sister group of diatoms, reveals the evolutionary specialization of diatoms from phago-mixotrophs to photoautotrophs.</title>
        <authorList>
            <person name="Ban H."/>
            <person name="Sato S."/>
            <person name="Yoshikawa S."/>
            <person name="Yamada K."/>
            <person name="Nakamura Y."/>
            <person name="Ichinomiya M."/>
            <person name="Sato N."/>
            <person name="Blanc-Mathieu R."/>
            <person name="Endo H."/>
            <person name="Kuwata A."/>
            <person name="Ogata H."/>
        </authorList>
    </citation>
    <scope>NUCLEOTIDE SEQUENCE [LARGE SCALE GENOMIC DNA]</scope>
    <source>
        <strain evidence="9">NIES 3699</strain>
    </source>
</reference>
<gene>
    <name evidence="8" type="ORF">TrVE_jg120</name>
</gene>
<name>A0A9W7KVG7_9STRA</name>
<dbReference type="InterPro" id="IPR000933">
    <property type="entry name" value="Glyco_hydro_29"/>
</dbReference>
<keyword evidence="5" id="KW-0326">Glycosidase</keyword>
<dbReference type="EMBL" id="BRXX01000459">
    <property type="protein sequence ID" value="GMI13158.1"/>
    <property type="molecule type" value="Genomic_DNA"/>
</dbReference>
<protein>
    <recommendedName>
        <fullName evidence="2">alpha-L-fucosidase</fullName>
        <ecNumber evidence="2">3.2.1.51</ecNumber>
    </recommendedName>
</protein>
<dbReference type="PANTHER" id="PTHR10030:SF37">
    <property type="entry name" value="ALPHA-L-FUCOSIDASE-RELATED"/>
    <property type="match status" value="1"/>
</dbReference>
<organism evidence="8 9">
    <name type="scientific">Triparma verrucosa</name>
    <dbReference type="NCBI Taxonomy" id="1606542"/>
    <lineage>
        <taxon>Eukaryota</taxon>
        <taxon>Sar</taxon>
        <taxon>Stramenopiles</taxon>
        <taxon>Ochrophyta</taxon>
        <taxon>Bolidophyceae</taxon>
        <taxon>Parmales</taxon>
        <taxon>Triparmaceae</taxon>
        <taxon>Triparma</taxon>
    </lineage>
</organism>
<comment type="similarity">
    <text evidence="1">Belongs to the glycosyl hydrolase 29 family.</text>
</comment>
<dbReference type="Pfam" id="PF01120">
    <property type="entry name" value="Alpha_L_fucos"/>
    <property type="match status" value="1"/>
</dbReference>